<protein>
    <submittedName>
        <fullName evidence="4">Outer membrane beta-barrel protein</fullName>
    </submittedName>
    <submittedName>
        <fullName evidence="5">TonB-dependent receptor</fullName>
    </submittedName>
</protein>
<dbReference type="EMBL" id="DYVX01000050">
    <property type="protein sequence ID" value="HJF91962.1"/>
    <property type="molecule type" value="Genomic_DNA"/>
</dbReference>
<reference evidence="4" key="4">
    <citation type="submission" date="2021-09" db="EMBL/GenBank/DDBJ databases">
        <authorList>
            <person name="Gilroy R."/>
        </authorList>
    </citation>
    <scope>NUCLEOTIDE SEQUENCE</scope>
    <source>
        <strain evidence="4">CHK55-1828</strain>
    </source>
</reference>
<feature type="signal peptide" evidence="2">
    <location>
        <begin position="1"/>
        <end position="20"/>
    </location>
</feature>
<dbReference type="Gene3D" id="2.60.40.1120">
    <property type="entry name" value="Carboxypeptidase-like, regulatory domain"/>
    <property type="match status" value="1"/>
</dbReference>
<feature type="chain" id="PRO_5036711941" evidence="2">
    <location>
        <begin position="21"/>
        <end position="980"/>
    </location>
</feature>
<dbReference type="Proteomes" id="UP000766986">
    <property type="component" value="Unassembled WGS sequence"/>
</dbReference>
<evidence type="ECO:0000259" key="3">
    <source>
        <dbReference type="Pfam" id="PF14905"/>
    </source>
</evidence>
<feature type="compositionally biased region" description="Basic residues" evidence="1">
    <location>
        <begin position="968"/>
        <end position="980"/>
    </location>
</feature>
<keyword evidence="7" id="KW-1185">Reference proteome</keyword>
<dbReference type="Pfam" id="PF14905">
    <property type="entry name" value="OMP_b-brl_3"/>
    <property type="match status" value="1"/>
</dbReference>
<feature type="region of interest" description="Disordered" evidence="1">
    <location>
        <begin position="961"/>
        <end position="980"/>
    </location>
</feature>
<keyword evidence="2" id="KW-0732">Signal</keyword>
<dbReference type="Pfam" id="PF13620">
    <property type="entry name" value="CarboxypepD_reg"/>
    <property type="match status" value="1"/>
</dbReference>
<dbReference type="EMBL" id="JACLYZ010000009">
    <property type="protein sequence ID" value="MBM6734770.1"/>
    <property type="molecule type" value="Genomic_DNA"/>
</dbReference>
<evidence type="ECO:0000313" key="4">
    <source>
        <dbReference type="EMBL" id="HJF91962.1"/>
    </source>
</evidence>
<reference evidence="5" key="1">
    <citation type="submission" date="2020-08" db="EMBL/GenBank/DDBJ databases">
        <authorList>
            <person name="Cejkova D."/>
            <person name="Kubasova T."/>
            <person name="Jahodarova E."/>
            <person name="Rychlik I."/>
        </authorList>
    </citation>
    <scope>NUCLEOTIDE SEQUENCE</scope>
    <source>
        <strain evidence="5">An772</strain>
    </source>
</reference>
<comment type="caution">
    <text evidence="4">The sequence shown here is derived from an EMBL/GenBank/DDBJ whole genome shotgun (WGS) entry which is preliminary data.</text>
</comment>
<keyword evidence="5" id="KW-0675">Receptor</keyword>
<evidence type="ECO:0000313" key="5">
    <source>
        <dbReference type="EMBL" id="MBM6734770.1"/>
    </source>
</evidence>
<dbReference type="SUPFAM" id="SSF49464">
    <property type="entry name" value="Carboxypeptidase regulatory domain-like"/>
    <property type="match status" value="1"/>
</dbReference>
<feature type="domain" description="Outer membrane protein beta-barrel" evidence="3">
    <location>
        <begin position="470"/>
        <end position="945"/>
    </location>
</feature>
<reference evidence="4" key="2">
    <citation type="journal article" date="2021" name="PeerJ">
        <title>Extensive microbial diversity within the chicken gut microbiome revealed by metagenomics and culture.</title>
        <authorList>
            <person name="Gilroy R."/>
            <person name="Ravi A."/>
            <person name="Getino M."/>
            <person name="Pursley I."/>
            <person name="Horton D.L."/>
            <person name="Alikhan N.F."/>
            <person name="Baker D."/>
            <person name="Gharbi K."/>
            <person name="Hall N."/>
            <person name="Watson M."/>
            <person name="Adriaenssens E.M."/>
            <person name="Foster-Nyarko E."/>
            <person name="Jarju S."/>
            <person name="Secka A."/>
            <person name="Antonio M."/>
            <person name="Oren A."/>
            <person name="Chaudhuri R.R."/>
            <person name="La Ragione R."/>
            <person name="Hildebrand F."/>
            <person name="Pallen M.J."/>
        </authorList>
    </citation>
    <scope>NUCLEOTIDE SEQUENCE</scope>
    <source>
        <strain evidence="4">CHK55-1828</strain>
    </source>
</reference>
<dbReference type="SUPFAM" id="SSF56935">
    <property type="entry name" value="Porins"/>
    <property type="match status" value="1"/>
</dbReference>
<sequence>MRKILVLTMLLWAAILSVFAQTKNITVSGRLVEDDTKAPAAQATIQLLSLPDSAYVTGAASSENGAFTLPKVRGGKYVMKVSYIGYKTKYVPLQLTASAPNKRLGTLTLESDAIMLAEAVIVAEAPQVQVVEDTVAFNSSAYRTPEGAMLEELVKKLPGAEVDDDGNVKINGKDISKIMVDGKEFFGGDVKTGLKNLPVDMIEKLKTYDKKSDLARITGIDDGEEETVLDLTVKKGMNKGVFGNIDLAGGTKDRYMGRAMVNYFYDKTQVSLIAGANNVNDQGFSGGGGGPRWRRNNGLTATKELGLNFATETEKIELGGSVRYNYRGNDSYSDGYTENFLTGGASSSFNNSRTKTLSGSKDFRADFRMEWKPDTLTNIIFRPNFSWGKTYSTSDAKSGTFNSDPYAVVSNPNDYLDITSLAKMDLSGEEFSDNGVDDPLKDIRVNTSNNLSSSDGNSLSADATLQVNRKLNSMGRNITFRGTVGYDDSESTQYTASNTRYFQQNEDGTVTPEDIIRRYMTTPTNGYNYSLELTYSEPLWKATFLQFRYRFNYSYSKSDKKAYDLGENWNFGEMLPEDYEDGYDQSLSKFAEYRTYTHRFSPSLRFIRQKYQLSIGADLEPQKTSLGYKKGEMDTLAVRNVFNVAPNVDFRYRFSKVSQLRVTYRGRSSQPGMENLLDVTDDSNPLNVTMGNPYLKPSFNHSLRVFYNTYNVDRQQGIFSHVNLQMTQNSISNSRTYNPSTGGWVTKPENINGNWSAFGMFGINSALKNKKFNIGSFSNLSYNNNVGFLTTGTGVDAVQQKNTTTNLTLNERLNGTYRNDWFEFGLNGTFSYSIEKDKLTPSNNQQPYTFSYGASTTVNMPWGMSLSTNLGNQSRRGYSDTSMNRNELIWNAQLSQTFLKGNATLSFEMYDILQQQSNITRSLTASGRSVYQYNGVNSYCMLHFIYRLNIFGGKAGGDRRMGPGFGPGRHRPMGGPGRRF</sequence>
<dbReference type="InterPro" id="IPR008969">
    <property type="entry name" value="CarboxyPept-like_regulatory"/>
</dbReference>
<dbReference type="AlphaFoldDB" id="A0A921LDU2"/>
<evidence type="ECO:0000313" key="7">
    <source>
        <dbReference type="Proteomes" id="UP000766986"/>
    </source>
</evidence>
<dbReference type="RefSeq" id="WP_205095089.1">
    <property type="nucleotide sequence ID" value="NZ_DYVX01000050.1"/>
</dbReference>
<dbReference type="Proteomes" id="UP000717835">
    <property type="component" value="Unassembled WGS sequence"/>
</dbReference>
<evidence type="ECO:0000256" key="1">
    <source>
        <dbReference type="SAM" id="MobiDB-lite"/>
    </source>
</evidence>
<accession>A0A921LDU2</accession>
<name>A0A921LDU2_9BACT</name>
<evidence type="ECO:0000313" key="6">
    <source>
        <dbReference type="Proteomes" id="UP000717835"/>
    </source>
</evidence>
<proteinExistence type="predicted"/>
<gene>
    <name evidence="5" type="ORF">H7U35_05995</name>
    <name evidence="4" type="ORF">K8W02_06210</name>
</gene>
<organism evidence="4 6">
    <name type="scientific">Mediterranea massiliensis</name>
    <dbReference type="NCBI Taxonomy" id="1841865"/>
    <lineage>
        <taxon>Bacteria</taxon>
        <taxon>Pseudomonadati</taxon>
        <taxon>Bacteroidota</taxon>
        <taxon>Bacteroidia</taxon>
        <taxon>Bacteroidales</taxon>
        <taxon>Bacteroidaceae</taxon>
        <taxon>Mediterranea</taxon>
    </lineage>
</organism>
<reference evidence="5 7" key="3">
    <citation type="journal article" date="2021" name="Sci. Rep.">
        <title>The distribution of antibiotic resistance genes in chicken gut microbiota commensals.</title>
        <authorList>
            <person name="Juricova H."/>
            <person name="Matiasovicova J."/>
            <person name="Kubasova T."/>
            <person name="Cejkova D."/>
            <person name="Rychlik I."/>
        </authorList>
    </citation>
    <scope>NUCLEOTIDE SEQUENCE [LARGE SCALE GENOMIC DNA]</scope>
    <source>
        <strain evidence="5 7">An772</strain>
    </source>
</reference>
<evidence type="ECO:0000256" key="2">
    <source>
        <dbReference type="SAM" id="SignalP"/>
    </source>
</evidence>
<dbReference type="InterPro" id="IPR041700">
    <property type="entry name" value="OMP_b-brl_3"/>
</dbReference>